<name>A0ABU3FNA4_9ENTE</name>
<organism evidence="1 2">
    <name type="scientific">Enterococcus viikkiensis</name>
    <dbReference type="NCBI Taxonomy" id="930854"/>
    <lineage>
        <taxon>Bacteria</taxon>
        <taxon>Bacillati</taxon>
        <taxon>Bacillota</taxon>
        <taxon>Bacilli</taxon>
        <taxon>Lactobacillales</taxon>
        <taxon>Enterococcaceae</taxon>
        <taxon>Enterococcus</taxon>
    </lineage>
</organism>
<keyword evidence="2" id="KW-1185">Reference proteome</keyword>
<comment type="caution">
    <text evidence="1">The sequence shown here is derived from an EMBL/GenBank/DDBJ whole genome shotgun (WGS) entry which is preliminary data.</text>
</comment>
<gene>
    <name evidence="1" type="ORF">P7H59_01655</name>
</gene>
<sequence length="43" mass="4958">MKNTPIVVSQTIQLIVLKYEIKLAKLDWHPNSYSGVHFGRQGF</sequence>
<evidence type="ECO:0000313" key="2">
    <source>
        <dbReference type="Proteomes" id="UP001265301"/>
    </source>
</evidence>
<dbReference type="Proteomes" id="UP001265301">
    <property type="component" value="Unassembled WGS sequence"/>
</dbReference>
<reference evidence="1 2" key="1">
    <citation type="submission" date="2023-03" db="EMBL/GenBank/DDBJ databases">
        <authorList>
            <person name="Shen W."/>
            <person name="Cai J."/>
        </authorList>
    </citation>
    <scope>NUCLEOTIDE SEQUENCE [LARGE SCALE GENOMIC DNA]</scope>
    <source>
        <strain evidence="1 2">B101</strain>
    </source>
</reference>
<accession>A0ABU3FNA4</accession>
<dbReference type="EMBL" id="JARQBN010000001">
    <property type="protein sequence ID" value="MDT2827153.1"/>
    <property type="molecule type" value="Genomic_DNA"/>
</dbReference>
<protein>
    <submittedName>
        <fullName evidence="1">Uncharacterized protein</fullName>
    </submittedName>
</protein>
<evidence type="ECO:0000313" key="1">
    <source>
        <dbReference type="EMBL" id="MDT2827153.1"/>
    </source>
</evidence>
<proteinExistence type="predicted"/>